<evidence type="ECO:0000313" key="7">
    <source>
        <dbReference type="EMBL" id="QJA91772.1"/>
    </source>
</evidence>
<dbReference type="GO" id="GO:0005524">
    <property type="term" value="F:ATP binding"/>
    <property type="evidence" value="ECO:0007669"/>
    <property type="project" value="UniProtKB-KW"/>
</dbReference>
<dbReference type="PANTHER" id="PTHR35372">
    <property type="entry name" value="ATP BINDING PROTEIN-RELATED"/>
    <property type="match status" value="1"/>
</dbReference>
<dbReference type="InterPro" id="IPR051620">
    <property type="entry name" value="ORF904-like_C"/>
</dbReference>
<evidence type="ECO:0000256" key="2">
    <source>
        <dbReference type="ARBA" id="ARBA00022801"/>
    </source>
</evidence>
<feature type="domain" description="SF3 helicase" evidence="5">
    <location>
        <begin position="193"/>
        <end position="356"/>
    </location>
</feature>
<evidence type="ECO:0000256" key="3">
    <source>
        <dbReference type="ARBA" id="ARBA00022840"/>
    </source>
</evidence>
<evidence type="ECO:0000256" key="4">
    <source>
        <dbReference type="SAM" id="MobiDB-lite"/>
    </source>
</evidence>
<dbReference type="EMBL" id="MT142371">
    <property type="protein sequence ID" value="QJA79201.1"/>
    <property type="molecule type" value="Genomic_DNA"/>
</dbReference>
<name>A0A6M3KC09_9ZZZZ</name>
<dbReference type="GO" id="GO:0016787">
    <property type="term" value="F:hydrolase activity"/>
    <property type="evidence" value="ECO:0007669"/>
    <property type="project" value="UniProtKB-KW"/>
</dbReference>
<dbReference type="SMART" id="SM00885">
    <property type="entry name" value="D5_N"/>
    <property type="match status" value="1"/>
</dbReference>
<feature type="region of interest" description="Disordered" evidence="4">
    <location>
        <begin position="1"/>
        <end position="23"/>
    </location>
</feature>
<dbReference type="InterPro" id="IPR006500">
    <property type="entry name" value="Helicase_put_C_phage/plasmid"/>
</dbReference>
<dbReference type="InterPro" id="IPR027417">
    <property type="entry name" value="P-loop_NTPase"/>
</dbReference>
<dbReference type="AlphaFoldDB" id="A0A6M3KC09"/>
<gene>
    <name evidence="6" type="ORF">MM415A00936_0011</name>
    <name evidence="7" type="ORF">MM415B03259_0004</name>
</gene>
<sequence length="596" mass="68423">MVKGTLDLNKLSSTEYTPEPPKINILPGQYHDTDRGNAERFKDKFSDKIRYCYPFRSWIVWDGKRWTKDEQGRVFQYARETIDFIFDEACELEGDRRKELIKFGFKSESTPSINNMIEQAKSQDGIPVLPSEYDIDTMKFNVQNGTIDLRTGKLGPHNIDDFITKISPAVYDPDAKCPVWDKFLDTTFQGRADLIAYHQRLCGYALTGSTNEESFDIFYGTGDNGKSKYTGAIIHIMGDYHIKINIETLHEASTTKGGNEASSDVAVLQGARLVTVSEPSKGVVLNEQRIKDWTGRDPITARPLYQKPVTFIPEFKVFMYTNHKPIIRTQGHSIWRRLKLSPFENKIEEKDKDRDLDKKLMAESSGILNWMIEGCLAWQKYGLQVPEEIIAATEEYKDEQDTLSDFFSDCCEIDPSYESYVMPIYLFYQAWAKVHDIDYPYKQKGFPAALVERGYKKVPKDDVGIRVKGIKLSVSSSGEYERLKSLCNDYPADAKANLMQNLITFLYECSRSKVIESSVRFVGSSDTQSTDNDFTLTNASAIRRIFAILDKEYGKDMLDLNSQEWYKNDIKSWHNCSYELASKLFKEAMRMRGQSV</sequence>
<dbReference type="SUPFAM" id="SSF52540">
    <property type="entry name" value="P-loop containing nucleoside triphosphate hydrolases"/>
    <property type="match status" value="1"/>
</dbReference>
<protein>
    <submittedName>
        <fullName evidence="6">Putative DNA primase</fullName>
    </submittedName>
</protein>
<dbReference type="Pfam" id="PF19263">
    <property type="entry name" value="DUF5906"/>
    <property type="match status" value="1"/>
</dbReference>
<dbReference type="InterPro" id="IPR014015">
    <property type="entry name" value="Helicase_SF3_DNA-vir"/>
</dbReference>
<organism evidence="6">
    <name type="scientific">viral metagenome</name>
    <dbReference type="NCBI Taxonomy" id="1070528"/>
    <lineage>
        <taxon>unclassified sequences</taxon>
        <taxon>metagenomes</taxon>
        <taxon>organismal metagenomes</taxon>
    </lineage>
</organism>
<dbReference type="EMBL" id="MT143012">
    <property type="protein sequence ID" value="QJA91772.1"/>
    <property type="molecule type" value="Genomic_DNA"/>
</dbReference>
<dbReference type="InterPro" id="IPR045455">
    <property type="entry name" value="NrS-1_pol-like_helicase"/>
</dbReference>
<dbReference type="Gene3D" id="3.40.50.300">
    <property type="entry name" value="P-loop containing nucleotide triphosphate hydrolases"/>
    <property type="match status" value="1"/>
</dbReference>
<dbReference type="NCBIfam" id="TIGR01613">
    <property type="entry name" value="primase_Cterm"/>
    <property type="match status" value="1"/>
</dbReference>
<evidence type="ECO:0000259" key="5">
    <source>
        <dbReference type="PROSITE" id="PS51206"/>
    </source>
</evidence>
<keyword evidence="1" id="KW-0547">Nucleotide-binding</keyword>
<evidence type="ECO:0000313" key="6">
    <source>
        <dbReference type="EMBL" id="QJA79201.1"/>
    </source>
</evidence>
<dbReference type="PROSITE" id="PS51206">
    <property type="entry name" value="SF3_HELICASE_1"/>
    <property type="match status" value="1"/>
</dbReference>
<dbReference type="Pfam" id="PF08706">
    <property type="entry name" value="D5_N"/>
    <property type="match status" value="1"/>
</dbReference>
<accession>A0A6M3KC09</accession>
<keyword evidence="2" id="KW-0378">Hydrolase</keyword>
<dbReference type="PANTHER" id="PTHR35372:SF2">
    <property type="entry name" value="SF3 HELICASE DOMAIN-CONTAINING PROTEIN"/>
    <property type="match status" value="1"/>
</dbReference>
<evidence type="ECO:0000256" key="1">
    <source>
        <dbReference type="ARBA" id="ARBA00022741"/>
    </source>
</evidence>
<keyword evidence="3" id="KW-0067">ATP-binding</keyword>
<proteinExistence type="predicted"/>
<dbReference type="InterPro" id="IPR014818">
    <property type="entry name" value="Phage/plasmid_primase_P4_C"/>
</dbReference>
<reference evidence="6" key="1">
    <citation type="submission" date="2020-03" db="EMBL/GenBank/DDBJ databases">
        <title>The deep terrestrial virosphere.</title>
        <authorList>
            <person name="Holmfeldt K."/>
            <person name="Nilsson E."/>
            <person name="Simone D."/>
            <person name="Lopez-Fernandez M."/>
            <person name="Wu X."/>
            <person name="de Brujin I."/>
            <person name="Lundin D."/>
            <person name="Andersson A."/>
            <person name="Bertilsson S."/>
            <person name="Dopson M."/>
        </authorList>
    </citation>
    <scope>NUCLEOTIDE SEQUENCE</scope>
    <source>
        <strain evidence="6">MM415A00936</strain>
        <strain evidence="7">MM415B03259</strain>
    </source>
</reference>